<dbReference type="AlphaFoldDB" id="A0A174JK52"/>
<feature type="transmembrane region" description="Helical" evidence="1">
    <location>
        <begin position="106"/>
        <end position="129"/>
    </location>
</feature>
<evidence type="ECO:0000313" key="3">
    <source>
        <dbReference type="Proteomes" id="UP000095517"/>
    </source>
</evidence>
<dbReference type="STRING" id="338188.ERS852397_03227"/>
<keyword evidence="1" id="KW-1133">Transmembrane helix</keyword>
<keyword evidence="1" id="KW-0472">Membrane</keyword>
<accession>A0A174JK52</accession>
<protein>
    <submittedName>
        <fullName evidence="2">Uncharacterized protein</fullName>
    </submittedName>
</protein>
<sequence length="166" mass="18881">MITLVLLSFILIAGYVFAMIKKGKEIPYSISATYYALTHKFWFALCMIGSGVLLLPAALESSTENSQFLVFLSVVGMVVLGVSPNFKSEQKVPHAIGAAMSLIFSQIWVGCNSWYWLLLWLGFIIYMVVSMKKHWTGNFISDFIKRKPMFWIEVISLLTVYLTCLW</sequence>
<feature type="transmembrane region" description="Helical" evidence="1">
    <location>
        <begin position="68"/>
        <end position="86"/>
    </location>
</feature>
<dbReference type="RefSeq" id="WP_055279646.1">
    <property type="nucleotide sequence ID" value="NZ_CABIXA010000022.1"/>
</dbReference>
<gene>
    <name evidence="2" type="ORF">ERS852397_03227</name>
</gene>
<keyword evidence="1" id="KW-0812">Transmembrane</keyword>
<organism evidence="2 3">
    <name type="scientific">Bacteroides finegoldii</name>
    <dbReference type="NCBI Taxonomy" id="338188"/>
    <lineage>
        <taxon>Bacteria</taxon>
        <taxon>Pseudomonadati</taxon>
        <taxon>Bacteroidota</taxon>
        <taxon>Bacteroidia</taxon>
        <taxon>Bacteroidales</taxon>
        <taxon>Bacteroidaceae</taxon>
        <taxon>Bacteroides</taxon>
    </lineage>
</organism>
<evidence type="ECO:0000256" key="1">
    <source>
        <dbReference type="SAM" id="Phobius"/>
    </source>
</evidence>
<proteinExistence type="predicted"/>
<name>A0A174JK52_9BACE</name>
<dbReference type="EMBL" id="CYZH01000022">
    <property type="protein sequence ID" value="CUO97520.1"/>
    <property type="molecule type" value="Genomic_DNA"/>
</dbReference>
<feature type="transmembrane region" description="Helical" evidence="1">
    <location>
        <begin position="42"/>
        <end position="59"/>
    </location>
</feature>
<feature type="transmembrane region" description="Helical" evidence="1">
    <location>
        <begin position="149"/>
        <end position="165"/>
    </location>
</feature>
<reference evidence="2 3" key="1">
    <citation type="submission" date="2015-09" db="EMBL/GenBank/DDBJ databases">
        <authorList>
            <consortium name="Pathogen Informatics"/>
        </authorList>
    </citation>
    <scope>NUCLEOTIDE SEQUENCE [LARGE SCALE GENOMIC DNA]</scope>
    <source>
        <strain evidence="2 3">2789STDY5608840</strain>
    </source>
</reference>
<evidence type="ECO:0000313" key="2">
    <source>
        <dbReference type="EMBL" id="CUO97520.1"/>
    </source>
</evidence>
<dbReference type="Proteomes" id="UP000095517">
    <property type="component" value="Unassembled WGS sequence"/>
</dbReference>